<dbReference type="Pfam" id="PF20247">
    <property type="entry name" value="DUF6602"/>
    <property type="match status" value="1"/>
</dbReference>
<evidence type="ECO:0000313" key="3">
    <source>
        <dbReference type="Proteomes" id="UP000272117"/>
    </source>
</evidence>
<dbReference type="Proteomes" id="UP000272117">
    <property type="component" value="Unassembled WGS sequence"/>
</dbReference>
<organism evidence="2 3">
    <name type="scientific">Rufibacter latericius</name>
    <dbReference type="NCBI Taxonomy" id="2487040"/>
    <lineage>
        <taxon>Bacteria</taxon>
        <taxon>Pseudomonadati</taxon>
        <taxon>Bacteroidota</taxon>
        <taxon>Cytophagia</taxon>
        <taxon>Cytophagales</taxon>
        <taxon>Hymenobacteraceae</taxon>
        <taxon>Rufibacter</taxon>
    </lineage>
</organism>
<sequence length="435" mass="49817">MINSVADLLNAFKEKELEALTKYEVVKHPGIIGDMYEGLTKEILDKSIFKDLGLKVCAGKIKNSKNEYSDEIDCMLVIGAGEQIPYTDKYIYDSSRVVAVIQVKKNLYSSDIESSFSNLRSVVKVTEERDGEEYHGRLLHSAFRLICQTELPTRSELKRLPFEEQMIYHILLKEAFYPARIVWGYNGFKSEYSLRESLLDFIGKNISTPEKKIRGFDPIGFPNLIICGTSSIVKTNGIPFAYPVMEHNWWPLLATSNENPVFFFLEIIWTRLHFMFKISAEIFGDDLNAEELHGFLLARAKKTDLLAGWEYLALPYTKEELEQKLVHKDWQPVFLDECQYVVINALCEVEAISYVDDKDLNQLILSCGYTLNTFVQSLKDTGLVHIKDGYFKLITERCVCGLSPDGRYFAADNKTGRVDRWLELELAKNHSTGSL</sequence>
<gene>
    <name evidence="2" type="ORF">EFB08_21380</name>
</gene>
<dbReference type="EMBL" id="RJJD01000021">
    <property type="protein sequence ID" value="RNI22649.1"/>
    <property type="molecule type" value="Genomic_DNA"/>
</dbReference>
<evidence type="ECO:0000313" key="2">
    <source>
        <dbReference type="EMBL" id="RNI22649.1"/>
    </source>
</evidence>
<comment type="caution">
    <text evidence="2">The sequence shown here is derived from an EMBL/GenBank/DDBJ whole genome shotgun (WGS) entry which is preliminary data.</text>
</comment>
<dbReference type="OrthoDB" id="1550554at2"/>
<dbReference type="RefSeq" id="WP_123129006.1">
    <property type="nucleotide sequence ID" value="NZ_RJJD01000021.1"/>
</dbReference>
<accession>A0A3M9MAQ1</accession>
<evidence type="ECO:0000259" key="1">
    <source>
        <dbReference type="Pfam" id="PF20247"/>
    </source>
</evidence>
<proteinExistence type="predicted"/>
<keyword evidence="3" id="KW-1185">Reference proteome</keyword>
<protein>
    <recommendedName>
        <fullName evidence="1">DUF6602 domain-containing protein</fullName>
    </recommendedName>
</protein>
<reference evidence="2 3" key="1">
    <citation type="submission" date="2018-11" db="EMBL/GenBank/DDBJ databases">
        <title>Rufibacter latericius sp. nov., isolated from water in Baiyang Lake.</title>
        <authorList>
            <person name="Yang Y."/>
        </authorList>
    </citation>
    <scope>NUCLEOTIDE SEQUENCE [LARGE SCALE GENOMIC DNA]</scope>
    <source>
        <strain evidence="2 3">R-22-1c-1</strain>
    </source>
</reference>
<feature type="domain" description="DUF6602" evidence="1">
    <location>
        <begin position="25"/>
        <end position="124"/>
    </location>
</feature>
<name>A0A3M9MAQ1_9BACT</name>
<dbReference type="InterPro" id="IPR046537">
    <property type="entry name" value="DUF6602"/>
</dbReference>
<dbReference type="AlphaFoldDB" id="A0A3M9MAQ1"/>